<dbReference type="InterPro" id="IPR036259">
    <property type="entry name" value="MFS_trans_sf"/>
</dbReference>
<evidence type="ECO:0000259" key="9">
    <source>
        <dbReference type="PROSITE" id="PS50850"/>
    </source>
</evidence>
<sequence length="495" mass="53209">MASYIQEDSSSVGEVSDDPSSETLGSNKASYGIIVCLLCAVSALEGADQQLLASCLKALQSDLGLKLNALGNLNLVQALLQALSAPVWGIIADRDILTRRAILTIGCVGWGLCTMGLAMATEMWQMIIFRAVNGTMLACLRPISNGLVADVTEEEKRGRVYGQVQLSLDLGLMVTNLVATPLSRKTVHGVPGWRLAFGSIGVFSLLMAAIIQLCMKEPKRDRVGSGKGADGLLGEELGRLGQLLRMPTFLVIILQGVFGIIPWNAMGFMTLYFQTAGITDFKAAVLTTAMPLAAGFGHFAGGMIGDCFARRSPYHGRALTAQISVVLSIPVLYCIFVAVPPHPGYFGQFLTLEILFGLTATWCAAGVNWPIMSEIVPPASRSAIIAWDTAIEGASGAFMGNFVVTHLAHDVFGYDIEREQAKAEGAGKSFKASPENAHALGQALVWTTIAPFLVCLVFYSLLHWAYPRDLERVRMLAAEENERHEMSEGNSDESE</sequence>
<keyword evidence="3 8" id="KW-0812">Transmembrane</keyword>
<comment type="similarity">
    <text evidence="6">Belongs to the major facilitator superfamily. Spinster (TC 2.A.1.49) family.</text>
</comment>
<proteinExistence type="inferred from homology"/>
<comment type="subcellular location">
    <subcellularLocation>
        <location evidence="1">Membrane</location>
        <topology evidence="1">Multi-pass membrane protein</topology>
    </subcellularLocation>
</comment>
<name>A0A7S4WGD1_9DINO</name>
<evidence type="ECO:0000313" key="10">
    <source>
        <dbReference type="EMBL" id="CAE4654653.1"/>
    </source>
</evidence>
<evidence type="ECO:0000256" key="2">
    <source>
        <dbReference type="ARBA" id="ARBA00022448"/>
    </source>
</evidence>
<accession>A0A7S4WGD1</accession>
<dbReference type="SUPFAM" id="SSF103473">
    <property type="entry name" value="MFS general substrate transporter"/>
    <property type="match status" value="1"/>
</dbReference>
<keyword evidence="2" id="KW-0813">Transport</keyword>
<evidence type="ECO:0000256" key="7">
    <source>
        <dbReference type="SAM" id="MobiDB-lite"/>
    </source>
</evidence>
<dbReference type="GO" id="GO:0022857">
    <property type="term" value="F:transmembrane transporter activity"/>
    <property type="evidence" value="ECO:0007669"/>
    <property type="project" value="InterPro"/>
</dbReference>
<dbReference type="PROSITE" id="PS50850">
    <property type="entry name" value="MFS"/>
    <property type="match status" value="1"/>
</dbReference>
<evidence type="ECO:0000256" key="3">
    <source>
        <dbReference type="ARBA" id="ARBA00022692"/>
    </source>
</evidence>
<protein>
    <recommendedName>
        <fullName evidence="9">Major facilitator superfamily (MFS) profile domain-containing protein</fullName>
    </recommendedName>
</protein>
<feature type="transmembrane region" description="Helical" evidence="8">
    <location>
        <begin position="249"/>
        <end position="273"/>
    </location>
</feature>
<reference evidence="10" key="1">
    <citation type="submission" date="2021-01" db="EMBL/GenBank/DDBJ databases">
        <authorList>
            <person name="Corre E."/>
            <person name="Pelletier E."/>
            <person name="Niang G."/>
            <person name="Scheremetjew M."/>
            <person name="Finn R."/>
            <person name="Kale V."/>
            <person name="Holt S."/>
            <person name="Cochrane G."/>
            <person name="Meng A."/>
            <person name="Brown T."/>
            <person name="Cohen L."/>
        </authorList>
    </citation>
    <scope>NUCLEOTIDE SEQUENCE</scope>
    <source>
        <strain evidence="10">CCMP3105</strain>
    </source>
</reference>
<evidence type="ECO:0000256" key="1">
    <source>
        <dbReference type="ARBA" id="ARBA00004141"/>
    </source>
</evidence>
<feature type="transmembrane region" description="Helical" evidence="8">
    <location>
        <begin position="443"/>
        <end position="466"/>
    </location>
</feature>
<evidence type="ECO:0000256" key="5">
    <source>
        <dbReference type="ARBA" id="ARBA00023136"/>
    </source>
</evidence>
<dbReference type="Gene3D" id="1.20.1250.20">
    <property type="entry name" value="MFS general substrate transporter like domains"/>
    <property type="match status" value="2"/>
</dbReference>
<feature type="transmembrane region" description="Helical" evidence="8">
    <location>
        <begin position="195"/>
        <end position="215"/>
    </location>
</feature>
<feature type="transmembrane region" description="Helical" evidence="8">
    <location>
        <begin position="101"/>
        <end position="120"/>
    </location>
</feature>
<dbReference type="InterPro" id="IPR011701">
    <property type="entry name" value="MFS"/>
</dbReference>
<keyword evidence="4 8" id="KW-1133">Transmembrane helix</keyword>
<dbReference type="GO" id="GO:0016020">
    <property type="term" value="C:membrane"/>
    <property type="evidence" value="ECO:0007669"/>
    <property type="project" value="UniProtKB-SubCell"/>
</dbReference>
<dbReference type="PANTHER" id="PTHR23505:SF52">
    <property type="entry name" value="MAJOR FACILITATOR SUPERFAMILY PROTEIN"/>
    <property type="match status" value="1"/>
</dbReference>
<dbReference type="PANTHER" id="PTHR23505">
    <property type="entry name" value="SPINSTER"/>
    <property type="match status" value="1"/>
</dbReference>
<evidence type="ECO:0000256" key="4">
    <source>
        <dbReference type="ARBA" id="ARBA00022989"/>
    </source>
</evidence>
<feature type="region of interest" description="Disordered" evidence="7">
    <location>
        <begin position="1"/>
        <end position="23"/>
    </location>
</feature>
<dbReference type="InterPro" id="IPR044770">
    <property type="entry name" value="MFS_spinster-like"/>
</dbReference>
<keyword evidence="5 8" id="KW-0472">Membrane</keyword>
<dbReference type="InterPro" id="IPR020846">
    <property type="entry name" value="MFS_dom"/>
</dbReference>
<feature type="domain" description="Major facilitator superfamily (MFS) profile" evidence="9">
    <location>
        <begin position="34"/>
        <end position="467"/>
    </location>
</feature>
<evidence type="ECO:0000256" key="6">
    <source>
        <dbReference type="ARBA" id="ARBA00024338"/>
    </source>
</evidence>
<organism evidence="10">
    <name type="scientific">Alexandrium monilatum</name>
    <dbReference type="NCBI Taxonomy" id="311494"/>
    <lineage>
        <taxon>Eukaryota</taxon>
        <taxon>Sar</taxon>
        <taxon>Alveolata</taxon>
        <taxon>Dinophyceae</taxon>
        <taxon>Gonyaulacales</taxon>
        <taxon>Pyrocystaceae</taxon>
        <taxon>Alexandrium</taxon>
    </lineage>
</organism>
<feature type="transmembrane region" description="Helical" evidence="8">
    <location>
        <begin position="345"/>
        <end position="371"/>
    </location>
</feature>
<dbReference type="EMBL" id="HBNR01078131">
    <property type="protein sequence ID" value="CAE4654653.1"/>
    <property type="molecule type" value="Transcribed_RNA"/>
</dbReference>
<gene>
    <name evidence="10" type="ORF">AMON00008_LOCUS55641</name>
</gene>
<dbReference type="AlphaFoldDB" id="A0A7S4WGD1"/>
<dbReference type="Pfam" id="PF07690">
    <property type="entry name" value="MFS_1"/>
    <property type="match status" value="1"/>
</dbReference>
<feature type="transmembrane region" description="Helical" evidence="8">
    <location>
        <begin position="285"/>
        <end position="309"/>
    </location>
</feature>
<feature type="transmembrane region" description="Helical" evidence="8">
    <location>
        <begin position="383"/>
        <end position="404"/>
    </location>
</feature>
<evidence type="ECO:0000256" key="8">
    <source>
        <dbReference type="SAM" id="Phobius"/>
    </source>
</evidence>
<feature type="transmembrane region" description="Helical" evidence="8">
    <location>
        <begin position="321"/>
        <end position="339"/>
    </location>
</feature>